<keyword evidence="6 7" id="KW-0472">Membrane</keyword>
<proteinExistence type="predicted"/>
<dbReference type="InterPro" id="IPR036259">
    <property type="entry name" value="MFS_trans_sf"/>
</dbReference>
<keyword evidence="2" id="KW-0813">Transport</keyword>
<evidence type="ECO:0008006" key="10">
    <source>
        <dbReference type="Google" id="ProtNLM"/>
    </source>
</evidence>
<feature type="transmembrane region" description="Helical" evidence="7">
    <location>
        <begin position="392"/>
        <end position="410"/>
    </location>
</feature>
<evidence type="ECO:0000256" key="7">
    <source>
        <dbReference type="SAM" id="Phobius"/>
    </source>
</evidence>
<feature type="transmembrane region" description="Helical" evidence="7">
    <location>
        <begin position="181"/>
        <end position="201"/>
    </location>
</feature>
<evidence type="ECO:0000256" key="1">
    <source>
        <dbReference type="ARBA" id="ARBA00004651"/>
    </source>
</evidence>
<name>A0ABD3QVK7_9STRA</name>
<evidence type="ECO:0000256" key="6">
    <source>
        <dbReference type="ARBA" id="ARBA00023136"/>
    </source>
</evidence>
<evidence type="ECO:0000313" key="8">
    <source>
        <dbReference type="EMBL" id="KAL3802080.1"/>
    </source>
</evidence>
<feature type="transmembrane region" description="Helical" evidence="7">
    <location>
        <begin position="430"/>
        <end position="452"/>
    </location>
</feature>
<dbReference type="InterPro" id="IPR050171">
    <property type="entry name" value="MFS_Transporters"/>
</dbReference>
<gene>
    <name evidence="8" type="ORF">HJC23_010836</name>
</gene>
<comment type="caution">
    <text evidence="8">The sequence shown here is derived from an EMBL/GenBank/DDBJ whole genome shotgun (WGS) entry which is preliminary data.</text>
</comment>
<feature type="transmembrane region" description="Helical" evidence="7">
    <location>
        <begin position="145"/>
        <end position="169"/>
    </location>
</feature>
<keyword evidence="4 7" id="KW-0812">Transmembrane</keyword>
<evidence type="ECO:0000256" key="3">
    <source>
        <dbReference type="ARBA" id="ARBA00022475"/>
    </source>
</evidence>
<dbReference type="PANTHER" id="PTHR23517">
    <property type="entry name" value="RESISTANCE PROTEIN MDTM, PUTATIVE-RELATED-RELATED"/>
    <property type="match status" value="1"/>
</dbReference>
<feature type="transmembrane region" description="Helical" evidence="7">
    <location>
        <begin position="605"/>
        <end position="627"/>
    </location>
</feature>
<evidence type="ECO:0000256" key="5">
    <source>
        <dbReference type="ARBA" id="ARBA00022989"/>
    </source>
</evidence>
<reference evidence="8 9" key="1">
    <citation type="journal article" date="2020" name="G3 (Bethesda)">
        <title>Improved Reference Genome for Cyclotella cryptica CCMP332, a Model for Cell Wall Morphogenesis, Salinity Adaptation, and Lipid Production in Diatoms (Bacillariophyta).</title>
        <authorList>
            <person name="Roberts W.R."/>
            <person name="Downey K.M."/>
            <person name="Ruck E.C."/>
            <person name="Traller J.C."/>
            <person name="Alverson A.J."/>
        </authorList>
    </citation>
    <scope>NUCLEOTIDE SEQUENCE [LARGE SCALE GENOMIC DNA]</scope>
    <source>
        <strain evidence="8 9">CCMP332</strain>
    </source>
</reference>
<sequence>PIHTIVINNENSLLLGDLSSTNSVSLISRKKTNLSEKKPLTAHESTLRFLLLPAQLFTVLLLEFLTTFRSYGLRVIIFNYITNEFSISDSRAGELLGIKSIVDIGVGLCGCILVDIWGVRKLSLVALAIASVSRALMAFGRSEEVLYVALFLFSPLGDALLSIGLYRVALKKLTTPITRPMAFAVSYAVQNFAGVCVALSVDWMRRGVDIRLNSGFKGIDGVYTPVRQFVLVVLPRLSHLMPDDFYCVKNIVSREKVVTWLVVLATFAFAFYFLQDLTVIDPDDPDDDMEVDVGIKTFKESTSSNGNLHQAFVLNDANEIILQSATPICDPKTLERLYPLQCRQNTITLQFKGYKVFNTVHSKTSVTKHSALQSFLQFLKQLFSVLRIRKSWRVIAFSFCSVTVALQWTASDISLPPFLERRFGEQIPIYTIQNIHMMGCMILPPIVGAMTTGTDDFDIIMPGLWIMAVSPVMLVILPNVIGACAWQVVLTIGQVLWAPRQDSWTASLAPTGMEGLFFAVSCSRALLVPLGDFAMGIMNAKYNTNCPQCRDRYGHFCDTQFFDGVTVGCESVQESCELHLTSDDQTCPSTCNECPTWEYSDPSALWYILMVVSIISPLLVWCFLPFLRGEHNSNGGRYRIFSRCLLFKR</sequence>
<feature type="transmembrane region" description="Helical" evidence="7">
    <location>
        <begin position="464"/>
        <end position="489"/>
    </location>
</feature>
<dbReference type="SUPFAM" id="SSF103473">
    <property type="entry name" value="MFS general substrate transporter"/>
    <property type="match status" value="1"/>
</dbReference>
<dbReference type="Gene3D" id="1.20.1250.20">
    <property type="entry name" value="MFS general substrate transporter like domains"/>
    <property type="match status" value="1"/>
</dbReference>
<dbReference type="GO" id="GO:0005886">
    <property type="term" value="C:plasma membrane"/>
    <property type="evidence" value="ECO:0007669"/>
    <property type="project" value="UniProtKB-SubCell"/>
</dbReference>
<evidence type="ECO:0000256" key="2">
    <source>
        <dbReference type="ARBA" id="ARBA00022448"/>
    </source>
</evidence>
<dbReference type="PANTHER" id="PTHR23517:SF3">
    <property type="entry name" value="INTEGRAL MEMBRANE TRANSPORT PROTEIN"/>
    <property type="match status" value="1"/>
</dbReference>
<keyword evidence="5 7" id="KW-1133">Transmembrane helix</keyword>
<feature type="non-terminal residue" evidence="8">
    <location>
        <position position="1"/>
    </location>
</feature>
<dbReference type="AlphaFoldDB" id="A0ABD3QVK7"/>
<accession>A0ABD3QVK7</accession>
<protein>
    <recommendedName>
        <fullName evidence="10">Major facilitator superfamily (MFS) profile domain-containing protein</fullName>
    </recommendedName>
</protein>
<evidence type="ECO:0000313" key="9">
    <source>
        <dbReference type="Proteomes" id="UP001516023"/>
    </source>
</evidence>
<keyword evidence="3" id="KW-1003">Cell membrane</keyword>
<feature type="transmembrane region" description="Helical" evidence="7">
    <location>
        <begin position="47"/>
        <end position="65"/>
    </location>
</feature>
<dbReference type="Proteomes" id="UP001516023">
    <property type="component" value="Unassembled WGS sequence"/>
</dbReference>
<evidence type="ECO:0000256" key="4">
    <source>
        <dbReference type="ARBA" id="ARBA00022692"/>
    </source>
</evidence>
<dbReference type="EMBL" id="JABMIG020000022">
    <property type="protein sequence ID" value="KAL3802080.1"/>
    <property type="molecule type" value="Genomic_DNA"/>
</dbReference>
<keyword evidence="9" id="KW-1185">Reference proteome</keyword>
<organism evidence="8 9">
    <name type="scientific">Cyclotella cryptica</name>
    <dbReference type="NCBI Taxonomy" id="29204"/>
    <lineage>
        <taxon>Eukaryota</taxon>
        <taxon>Sar</taxon>
        <taxon>Stramenopiles</taxon>
        <taxon>Ochrophyta</taxon>
        <taxon>Bacillariophyta</taxon>
        <taxon>Coscinodiscophyceae</taxon>
        <taxon>Thalassiosirophycidae</taxon>
        <taxon>Stephanodiscales</taxon>
        <taxon>Stephanodiscaceae</taxon>
        <taxon>Cyclotella</taxon>
    </lineage>
</organism>
<comment type="subcellular location">
    <subcellularLocation>
        <location evidence="1">Cell membrane</location>
        <topology evidence="1">Multi-pass membrane protein</topology>
    </subcellularLocation>
</comment>
<feature type="transmembrane region" description="Helical" evidence="7">
    <location>
        <begin position="257"/>
        <end position="274"/>
    </location>
</feature>